<evidence type="ECO:0000313" key="2">
    <source>
        <dbReference type="Proteomes" id="UP000185024"/>
    </source>
</evidence>
<proteinExistence type="predicted"/>
<gene>
    <name evidence="1" type="ORF">SAMN05878438_2745</name>
</gene>
<dbReference type="EMBL" id="FSQX01000001">
    <property type="protein sequence ID" value="SIN71214.1"/>
    <property type="molecule type" value="Genomic_DNA"/>
</dbReference>
<sequence length="59" mass="6544">MAKGICANHLENGDVNNVRVDYGSGMIMDIDVDDYIQKEILPDYNQLPDCSAAPVEEDE</sequence>
<dbReference type="Proteomes" id="UP000185024">
    <property type="component" value="Unassembled WGS sequence"/>
</dbReference>
<dbReference type="RefSeq" id="WP_074211462.1">
    <property type="nucleotide sequence ID" value="NZ_BJOI01000072.1"/>
</dbReference>
<reference evidence="1 2" key="1">
    <citation type="submission" date="2016-11" db="EMBL/GenBank/DDBJ databases">
        <authorList>
            <person name="Jaros S."/>
            <person name="Januszkiewicz K."/>
            <person name="Wedrychowicz H."/>
        </authorList>
    </citation>
    <scope>NUCLEOTIDE SEQUENCE [LARGE SCALE GENOMIC DNA]</scope>
    <source>
        <strain evidence="1 2">ACAM 239</strain>
    </source>
</reference>
<dbReference type="AlphaFoldDB" id="A0A1N6DKL0"/>
<accession>A0A1N6DKL0</accession>
<dbReference type="GeneID" id="97278113"/>
<organism evidence="1 2">
    <name type="scientific">Vreelandella aquamarina</name>
    <dbReference type="NCBI Taxonomy" id="77097"/>
    <lineage>
        <taxon>Bacteria</taxon>
        <taxon>Pseudomonadati</taxon>
        <taxon>Pseudomonadota</taxon>
        <taxon>Gammaproteobacteria</taxon>
        <taxon>Oceanospirillales</taxon>
        <taxon>Halomonadaceae</taxon>
        <taxon>Vreelandella</taxon>
    </lineage>
</organism>
<protein>
    <submittedName>
        <fullName evidence="1">Uncharacterized protein</fullName>
    </submittedName>
</protein>
<evidence type="ECO:0000313" key="1">
    <source>
        <dbReference type="EMBL" id="SIN71214.1"/>
    </source>
</evidence>
<name>A0A1N6DKL0_9GAMM</name>